<dbReference type="SUPFAM" id="SSF158702">
    <property type="entry name" value="Sec63 N-terminal domain-like"/>
    <property type="match status" value="1"/>
</dbReference>
<dbReference type="GO" id="GO:0006620">
    <property type="term" value="P:post-translational protein targeting to endoplasmic reticulum membrane"/>
    <property type="evidence" value="ECO:0007669"/>
    <property type="project" value="TreeGrafter"/>
</dbReference>
<feature type="compositionally biased region" description="Basic and acidic residues" evidence="9">
    <location>
        <begin position="642"/>
        <end position="655"/>
    </location>
</feature>
<dbReference type="Gene3D" id="1.10.3380.10">
    <property type="entry name" value="Sec63 N-terminal domain-like domain"/>
    <property type="match status" value="1"/>
</dbReference>
<keyword evidence="2" id="KW-0813">Transport</keyword>
<dbReference type="EMBL" id="KN847539">
    <property type="protein sequence ID" value="KIW04830.1"/>
    <property type="molecule type" value="Genomic_DNA"/>
</dbReference>
<dbReference type="PRINTS" id="PR00625">
    <property type="entry name" value="JDOMAIN"/>
</dbReference>
<dbReference type="Pfam" id="PF02889">
    <property type="entry name" value="Sec63"/>
    <property type="match status" value="1"/>
</dbReference>
<feature type="transmembrane region" description="Helical" evidence="10">
    <location>
        <begin position="205"/>
        <end position="225"/>
    </location>
</feature>
<evidence type="ECO:0000313" key="13">
    <source>
        <dbReference type="Proteomes" id="UP000053259"/>
    </source>
</evidence>
<dbReference type="RefSeq" id="XP_016214699.1">
    <property type="nucleotide sequence ID" value="XM_016357295.1"/>
</dbReference>
<feature type="domain" description="J" evidence="11">
    <location>
        <begin position="105"/>
        <end position="177"/>
    </location>
</feature>
<feature type="region of interest" description="Disordered" evidence="9">
    <location>
        <begin position="618"/>
        <end position="681"/>
    </location>
</feature>
<dbReference type="AlphaFoldDB" id="A0A0D2AEE3"/>
<accession>A0A0D2AEE3</accession>
<organism evidence="12 13">
    <name type="scientific">Verruconis gallopava</name>
    <dbReference type="NCBI Taxonomy" id="253628"/>
    <lineage>
        <taxon>Eukaryota</taxon>
        <taxon>Fungi</taxon>
        <taxon>Dikarya</taxon>
        <taxon>Ascomycota</taxon>
        <taxon>Pezizomycotina</taxon>
        <taxon>Dothideomycetes</taxon>
        <taxon>Pleosporomycetidae</taxon>
        <taxon>Venturiales</taxon>
        <taxon>Sympoventuriaceae</taxon>
        <taxon>Verruconis</taxon>
    </lineage>
</organism>
<keyword evidence="13" id="KW-1185">Reference proteome</keyword>
<protein>
    <recommendedName>
        <fullName evidence="11">J domain-containing protein</fullName>
    </recommendedName>
</protein>
<evidence type="ECO:0000256" key="3">
    <source>
        <dbReference type="ARBA" id="ARBA00022692"/>
    </source>
</evidence>
<dbReference type="VEuPathDB" id="FungiDB:PV09_04013"/>
<dbReference type="FunFam" id="1.10.287.110:FF:000039">
    <property type="entry name" value="Protein translocation complex component (Npl1)"/>
    <property type="match status" value="1"/>
</dbReference>
<evidence type="ECO:0000256" key="8">
    <source>
        <dbReference type="ARBA" id="ARBA00023186"/>
    </source>
</evidence>
<feature type="compositionally biased region" description="Acidic residues" evidence="9">
    <location>
        <begin position="660"/>
        <end position="681"/>
    </location>
</feature>
<sequence length="681" mass="76591">MSTEYNYDEQGQFFPYFILTIAAIVTVPTTYSWLKPSKELENTAARIQTDYRPDDADLVDKVKSKQRRRERRTKRMLVSIAGWAVMVGMVYLIIVTARTIPKVWDPYEVLGISYSASEKQIKSHYRKLSLTHHPDKVKIDPALNQTVESVNEHWVEITKAFKALTDEEVRRNYLEYGHPDGKQSFSIGLALPAFLVAEGNGKYVMLFYLSLLGVAVPYFVGRWWYGSQKKTKEGIYVNSAGTLFQTFREETNTSAIIEACSGADEYKELLQGEKAESGLARIEQRVLAPSEFEQFASGLTAKDEKKLKQMDDPQRRKTLALIWAYLGRIDLEDAILNDEKFEVGPIAQLLNEAFTIIALHFGAMEPVLNSYRLSQCLLQAIPPAGSPLLQLPHFTPKVVAAIEGVKSRKHLSVQKFMAIPPNERKSKVVGPGLLDERQYQQAMSIASNMPYLHVERAFFKVHGERYVTPNSLVQFVVKARVIPPGSTNVPHVTEADLEEPDKDESRRSKANEVSYPPPLAHAPYFARDHSPKWNMFLGDAKQGKIVVPPFTFAQFDKPIFHKDTGLPTFEVQTLKMQFGAPPQPGVYTFQMHLVCDSYLGLDTKMNVTMEVKDATMAEDIGDGGEISDPDEDSLAGQMAMMKGERVKRSVVRDESSGSDTEGDEALDEDSTTDTETDTDDE</sequence>
<comment type="subcellular location">
    <subcellularLocation>
        <location evidence="1">Endoplasmic reticulum membrane</location>
        <topology evidence="1">Multi-pass membrane protein</topology>
    </subcellularLocation>
</comment>
<dbReference type="CDD" id="cd06257">
    <property type="entry name" value="DnaJ"/>
    <property type="match status" value="1"/>
</dbReference>
<dbReference type="STRING" id="253628.A0A0D2AEE3"/>
<evidence type="ECO:0000256" key="6">
    <source>
        <dbReference type="ARBA" id="ARBA00022989"/>
    </source>
</evidence>
<keyword evidence="3 10" id="KW-0812">Transmembrane</keyword>
<gene>
    <name evidence="12" type="ORF">PV09_04013</name>
</gene>
<evidence type="ECO:0000256" key="4">
    <source>
        <dbReference type="ARBA" id="ARBA00022824"/>
    </source>
</evidence>
<keyword evidence="8" id="KW-0143">Chaperone</keyword>
<dbReference type="SMART" id="SM00271">
    <property type="entry name" value="DnaJ"/>
    <property type="match status" value="1"/>
</dbReference>
<dbReference type="GO" id="GO:0008320">
    <property type="term" value="F:protein transmembrane transporter activity"/>
    <property type="evidence" value="ECO:0007669"/>
    <property type="project" value="TreeGrafter"/>
</dbReference>
<evidence type="ECO:0000256" key="2">
    <source>
        <dbReference type="ARBA" id="ARBA00022448"/>
    </source>
</evidence>
<dbReference type="Gene3D" id="1.10.150.20">
    <property type="entry name" value="5' to 3' exonuclease, C-terminal subdomain"/>
    <property type="match status" value="1"/>
</dbReference>
<evidence type="ECO:0000256" key="5">
    <source>
        <dbReference type="ARBA" id="ARBA00022927"/>
    </source>
</evidence>
<keyword evidence="7 10" id="KW-0472">Membrane</keyword>
<dbReference type="InterPro" id="IPR036869">
    <property type="entry name" value="J_dom_sf"/>
</dbReference>
<dbReference type="Gene3D" id="2.60.40.150">
    <property type="entry name" value="C2 domain"/>
    <property type="match status" value="1"/>
</dbReference>
<dbReference type="InterPro" id="IPR035892">
    <property type="entry name" value="C2_domain_sf"/>
</dbReference>
<dbReference type="Gene3D" id="1.10.287.110">
    <property type="entry name" value="DnaJ domain"/>
    <property type="match status" value="1"/>
</dbReference>
<reference evidence="12 13" key="1">
    <citation type="submission" date="2015-01" db="EMBL/GenBank/DDBJ databases">
        <title>The Genome Sequence of Ochroconis gallopava CBS43764.</title>
        <authorList>
            <consortium name="The Broad Institute Genomics Platform"/>
            <person name="Cuomo C."/>
            <person name="de Hoog S."/>
            <person name="Gorbushina A."/>
            <person name="Stielow B."/>
            <person name="Teixiera M."/>
            <person name="Abouelleil A."/>
            <person name="Chapman S.B."/>
            <person name="Priest M."/>
            <person name="Young S.K."/>
            <person name="Wortman J."/>
            <person name="Nusbaum C."/>
            <person name="Birren B."/>
        </authorList>
    </citation>
    <scope>NUCLEOTIDE SEQUENCE [LARGE SCALE GENOMIC DNA]</scope>
    <source>
        <strain evidence="12 13">CBS 43764</strain>
    </source>
</reference>
<feature type="transmembrane region" description="Helical" evidence="10">
    <location>
        <begin position="76"/>
        <end position="97"/>
    </location>
</feature>
<evidence type="ECO:0000256" key="10">
    <source>
        <dbReference type="SAM" id="Phobius"/>
    </source>
</evidence>
<dbReference type="InterPro" id="IPR001623">
    <property type="entry name" value="DnaJ_domain"/>
</dbReference>
<dbReference type="FunCoup" id="A0A0D2AEE3">
    <property type="interactions" value="427"/>
</dbReference>
<dbReference type="Proteomes" id="UP000053259">
    <property type="component" value="Unassembled WGS sequence"/>
</dbReference>
<feature type="compositionally biased region" description="Acidic residues" evidence="9">
    <location>
        <begin position="619"/>
        <end position="633"/>
    </location>
</feature>
<dbReference type="OrthoDB" id="1734229at2759"/>
<feature type="transmembrane region" description="Helical" evidence="10">
    <location>
        <begin position="13"/>
        <end position="34"/>
    </location>
</feature>
<proteinExistence type="predicted"/>
<dbReference type="InterPro" id="IPR004179">
    <property type="entry name" value="Sec63-dom"/>
</dbReference>
<evidence type="ECO:0000259" key="11">
    <source>
        <dbReference type="PROSITE" id="PS50076"/>
    </source>
</evidence>
<keyword evidence="5" id="KW-0653">Protein transport</keyword>
<dbReference type="InParanoid" id="A0A0D2AEE3"/>
<evidence type="ECO:0000313" key="12">
    <source>
        <dbReference type="EMBL" id="KIW04830.1"/>
    </source>
</evidence>
<dbReference type="PANTHER" id="PTHR24075">
    <property type="entry name" value="SEC63 DOMAIN-CONTAINING"/>
    <property type="match status" value="1"/>
</dbReference>
<dbReference type="Pfam" id="PF00226">
    <property type="entry name" value="DnaJ"/>
    <property type="match status" value="1"/>
</dbReference>
<dbReference type="SMART" id="SM00973">
    <property type="entry name" value="Sec63"/>
    <property type="match status" value="1"/>
</dbReference>
<dbReference type="GO" id="GO:0006614">
    <property type="term" value="P:SRP-dependent cotranslational protein targeting to membrane"/>
    <property type="evidence" value="ECO:0007669"/>
    <property type="project" value="TreeGrafter"/>
</dbReference>
<evidence type="ECO:0000256" key="9">
    <source>
        <dbReference type="SAM" id="MobiDB-lite"/>
    </source>
</evidence>
<dbReference type="GeneID" id="27311986"/>
<dbReference type="HOGENOM" id="CLU_014210_0_0_1"/>
<evidence type="ECO:0000256" key="7">
    <source>
        <dbReference type="ARBA" id="ARBA00023136"/>
    </source>
</evidence>
<dbReference type="GO" id="GO:0031207">
    <property type="term" value="C:Sec62/Sec63 complex"/>
    <property type="evidence" value="ECO:0007669"/>
    <property type="project" value="TreeGrafter"/>
</dbReference>
<name>A0A0D2AEE3_9PEZI</name>
<dbReference type="InterPro" id="IPR014756">
    <property type="entry name" value="Ig_E-set"/>
</dbReference>
<keyword evidence="4" id="KW-0256">Endoplasmic reticulum</keyword>
<dbReference type="PROSITE" id="PS50076">
    <property type="entry name" value="DNAJ_2"/>
    <property type="match status" value="1"/>
</dbReference>
<evidence type="ECO:0000256" key="1">
    <source>
        <dbReference type="ARBA" id="ARBA00004477"/>
    </source>
</evidence>
<dbReference type="GO" id="GO:0003723">
    <property type="term" value="F:RNA binding"/>
    <property type="evidence" value="ECO:0007669"/>
    <property type="project" value="TreeGrafter"/>
</dbReference>
<dbReference type="PANTHER" id="PTHR24075:SF0">
    <property type="entry name" value="TRANSLOCATION PROTEIN SEC63 HOMOLOG"/>
    <property type="match status" value="1"/>
</dbReference>
<dbReference type="SUPFAM" id="SSF46565">
    <property type="entry name" value="Chaperone J-domain"/>
    <property type="match status" value="1"/>
</dbReference>
<keyword evidence="6 10" id="KW-1133">Transmembrane helix</keyword>
<dbReference type="SUPFAM" id="SSF81296">
    <property type="entry name" value="E set domains"/>
    <property type="match status" value="1"/>
</dbReference>
<feature type="region of interest" description="Disordered" evidence="9">
    <location>
        <begin position="487"/>
        <end position="513"/>
    </location>
</feature>